<comment type="similarity">
    <text evidence="1">Belongs to the glycosyl hydrolase 59 family.</text>
</comment>
<feature type="domain" description="Glycosyl hydrolase family 59 C-terminal lectin" evidence="8">
    <location>
        <begin position="487"/>
        <end position="552"/>
    </location>
</feature>
<evidence type="ECO:0000313" key="9">
    <source>
        <dbReference type="EMBL" id="MBM6758500.1"/>
    </source>
</evidence>
<gene>
    <name evidence="9" type="ORF">H6A31_07385</name>
</gene>
<feature type="chain" id="PRO_5047250631" description="galactosylceramidase" evidence="6">
    <location>
        <begin position="30"/>
        <end position="703"/>
    </location>
</feature>
<evidence type="ECO:0000256" key="2">
    <source>
        <dbReference type="ARBA" id="ARBA00012657"/>
    </source>
</evidence>
<accession>A0ABS2EV37</accession>
<dbReference type="RefSeq" id="WP_204475682.1">
    <property type="nucleotide sequence ID" value="NZ_JACJJW010000016.1"/>
</dbReference>
<evidence type="ECO:0000256" key="1">
    <source>
        <dbReference type="ARBA" id="ARBA00005637"/>
    </source>
</evidence>
<proteinExistence type="inferred from homology"/>
<dbReference type="InterPro" id="IPR013785">
    <property type="entry name" value="Aldolase_TIM"/>
</dbReference>
<keyword evidence="4" id="KW-0442">Lipid degradation</keyword>
<feature type="domain" description="Glycosyl hydrolase family 59 catalytic" evidence="7">
    <location>
        <begin position="45"/>
        <end position="342"/>
    </location>
</feature>
<dbReference type="InterPro" id="IPR001286">
    <property type="entry name" value="Glyco_hydro_59"/>
</dbReference>
<dbReference type="Proteomes" id="UP000703295">
    <property type="component" value="Unassembled WGS sequence"/>
</dbReference>
<dbReference type="InterPro" id="IPR049161">
    <property type="entry name" value="GH59_cat"/>
</dbReference>
<dbReference type="Gene3D" id="2.60.120.560">
    <property type="entry name" value="Exo-inulinase, domain 1"/>
    <property type="match status" value="1"/>
</dbReference>
<dbReference type="PANTHER" id="PTHR15172">
    <property type="entry name" value="GALACTOCEREBROSIDASE"/>
    <property type="match status" value="1"/>
</dbReference>
<keyword evidence="3" id="KW-0746">Sphingolipid metabolism</keyword>
<dbReference type="PANTHER" id="PTHR15172:SF1">
    <property type="entry name" value="GALACTOCEREBROSIDASE"/>
    <property type="match status" value="1"/>
</dbReference>
<evidence type="ECO:0000256" key="6">
    <source>
        <dbReference type="SAM" id="SignalP"/>
    </source>
</evidence>
<keyword evidence="6" id="KW-0732">Signal</keyword>
<keyword evidence="10" id="KW-1185">Reference proteome</keyword>
<dbReference type="InterPro" id="IPR049162">
    <property type="entry name" value="GH59_C"/>
</dbReference>
<dbReference type="Gene3D" id="3.20.20.70">
    <property type="entry name" value="Aldolase class I"/>
    <property type="match status" value="1"/>
</dbReference>
<sequence length="703" mass="79595">MINCKANIVSKRKCFSLCLVLGYFTMGLAQQTEVYLSGKSSSKRFDGIGVVNGGGATSVLLKDYPEPQRSEIIDLVYKPMFGGSVSSLLVEVPGDGNSTQGSMPSHSHYQGDYNFLRGYTWWIMREAKRRNPMLELDATAWSAPSWVGDFWSQDMADYYVSWLMGLRHIHGLELEAIGCHNEKGVSYAFAKLFRETLNKHGFSNVKLHGFDNWGEGKMNFLKDMQADVKLREAIDVVSAHTFSEIPLTKEQRTTVEAMNKPIWNTEEHVYLKGYDALISIVKAFNENYIVSGATKIINWYDIAGVYPLEPYSCDPAMILARQPWSGHYQVREALWGYAHYGQFTNIGWHYINEGCRILKEKGSMVTLKNPETGDYSIIFETKNANKEQTVKIKVNDGLSNDALCVWFSNVKEQFVRLNDITPKNGCYSITLKPNSVYSISTTRGQQKGTFTNVPLSKPFPIPYEDSFDNYVHPEQWGYLPHYTADIIGCFELVERPDHKGQCIRQTISDHTLSWAPEWHHYTIIGDSSWTDYEISADVYLNPQDEAAVMGRLCDVGSGYGIWAKGYYLKLDDKGNCSLVLTRGKFDKKEIIGDAEQQALILARKDTEVGGEYVLDSVRIEGIHACQWYTLKLRFLGDEVTGFVDGKEVVKTITTHYPSGMAGLMAPLQSKRVCTPYFDNLRIQPLGRTRSIQGKQMLKVKPLY</sequence>
<dbReference type="Pfam" id="PF02057">
    <property type="entry name" value="Glyco_hydro_59"/>
    <property type="match status" value="1"/>
</dbReference>
<comment type="caution">
    <text evidence="9">The sequence shown here is derived from an EMBL/GenBank/DDBJ whole genome shotgun (WGS) entry which is preliminary data.</text>
</comment>
<dbReference type="Gene3D" id="3.20.20.80">
    <property type="entry name" value="Glycosidases"/>
    <property type="match status" value="1"/>
</dbReference>
<dbReference type="InterPro" id="IPR017853">
    <property type="entry name" value="GH"/>
</dbReference>
<evidence type="ECO:0000259" key="7">
    <source>
        <dbReference type="Pfam" id="PF02057"/>
    </source>
</evidence>
<dbReference type="PRINTS" id="PR00850">
    <property type="entry name" value="GLHYDRLASE59"/>
</dbReference>
<evidence type="ECO:0000256" key="5">
    <source>
        <dbReference type="ARBA" id="ARBA00033098"/>
    </source>
</evidence>
<protein>
    <recommendedName>
        <fullName evidence="2">galactosylceramidase</fullName>
        <ecNumber evidence="2">3.2.1.46</ecNumber>
    </recommendedName>
    <alternativeName>
        <fullName evidence="5">Galactosylceramidase</fullName>
    </alternativeName>
</protein>
<name>A0ABS2EV37_9BACE</name>
<keyword evidence="4" id="KW-0443">Lipid metabolism</keyword>
<dbReference type="SUPFAM" id="SSF51445">
    <property type="entry name" value="(Trans)glycosidases"/>
    <property type="match status" value="1"/>
</dbReference>
<reference evidence="9 10" key="1">
    <citation type="journal article" date="2021" name="Sci. Rep.">
        <title>The distribution of antibiotic resistance genes in chicken gut microbiota commensals.</title>
        <authorList>
            <person name="Juricova H."/>
            <person name="Matiasovicova J."/>
            <person name="Kubasova T."/>
            <person name="Cejkova D."/>
            <person name="Rychlik I."/>
        </authorList>
    </citation>
    <scope>NUCLEOTIDE SEQUENCE [LARGE SCALE GENOMIC DNA]</scope>
    <source>
        <strain evidence="9 10">An801</strain>
    </source>
</reference>
<evidence type="ECO:0000259" key="8">
    <source>
        <dbReference type="Pfam" id="PF21708"/>
    </source>
</evidence>
<dbReference type="EMBL" id="JACJJW010000016">
    <property type="protein sequence ID" value="MBM6758500.1"/>
    <property type="molecule type" value="Genomic_DNA"/>
</dbReference>
<evidence type="ECO:0000256" key="3">
    <source>
        <dbReference type="ARBA" id="ARBA00022919"/>
    </source>
</evidence>
<organism evidence="9 10">
    <name type="scientific">Bacteroides mediterraneensis</name>
    <dbReference type="NCBI Taxonomy" id="1841856"/>
    <lineage>
        <taxon>Bacteria</taxon>
        <taxon>Pseudomonadati</taxon>
        <taxon>Bacteroidota</taxon>
        <taxon>Bacteroidia</taxon>
        <taxon>Bacteroidales</taxon>
        <taxon>Bacteroidaceae</taxon>
        <taxon>Bacteroides</taxon>
    </lineage>
</organism>
<dbReference type="Pfam" id="PF21708">
    <property type="entry name" value="Glyco_hydro_59_C"/>
    <property type="match status" value="1"/>
</dbReference>
<dbReference type="EC" id="3.2.1.46" evidence="2"/>
<evidence type="ECO:0000313" key="10">
    <source>
        <dbReference type="Proteomes" id="UP000703295"/>
    </source>
</evidence>
<feature type="signal peptide" evidence="6">
    <location>
        <begin position="1"/>
        <end position="29"/>
    </location>
</feature>
<evidence type="ECO:0000256" key="4">
    <source>
        <dbReference type="ARBA" id="ARBA00022963"/>
    </source>
</evidence>